<dbReference type="EMBL" id="CP002737">
    <property type="protein sequence ID" value="AEF96428.1"/>
    <property type="molecule type" value="Genomic_DNA"/>
</dbReference>
<sequence>MKNENKENYELLTIKVKDFGVIKEGEVKLKPLTIFFGKNNTGKTYMGYLIWGIFENLTYPPFRKFKIINDNNLNFVISKLKSMITNTTQSTEKIQFNEIKLCMEKDYIKRVFNYEGIDFGELEIVLDKKFEYYVITKNFGFMDEKYVDKILMDFLKEGNIKNKKINKLCIGIFENSPWTASFRLIGKNILIGINNKALKEHDRILGHIIIDMCRILLKNMIKNVIYLPASKSGLILSSSLFIDKVFDSPAFFEIYDNSKNMLDTGEKLAFPEPIKNFMKSYLKPEFYNSDVNQDNQDIASLFEDHIIKGELVYDKDMNKLGYVTKNGKSIPIHCASSSVVETIPILKLVKYSNIVKKGTLLIIEEPEAHLHPDAQRIFARAIVKLINKGVYVLLITHSPYILQQINNCMKLYYLEKIDKEKLKAFLNRHDYKEDEILNPRKVAPYLFVDEVDGVKIKELEIIDNEGISYEAFYHILFSLHNETEELRGLIEGDDGNFEE</sequence>
<dbReference type="PANTHER" id="PTHR43581:SF2">
    <property type="entry name" value="EXCINUCLEASE ATPASE SUBUNIT"/>
    <property type="match status" value="1"/>
</dbReference>
<dbReference type="HOGENOM" id="CLU_040623_1_0_2"/>
<dbReference type="PANTHER" id="PTHR43581">
    <property type="entry name" value="ATP/GTP PHOSPHATASE"/>
    <property type="match status" value="1"/>
</dbReference>
<name>F6BD67_METIK</name>
<accession>F6BD67</accession>
<evidence type="ECO:0000313" key="3">
    <source>
        <dbReference type="Proteomes" id="UP000009227"/>
    </source>
</evidence>
<organism evidence="3">
    <name type="scientific">Methanotorris igneus (strain DSM 5666 / JCM 11834 / Kol 5)</name>
    <dbReference type="NCBI Taxonomy" id="880724"/>
    <lineage>
        <taxon>Archaea</taxon>
        <taxon>Methanobacteriati</taxon>
        <taxon>Methanobacteriota</taxon>
        <taxon>Methanomada group</taxon>
        <taxon>Methanococci</taxon>
        <taxon>Methanococcales</taxon>
        <taxon>Methanocaldococcaceae</taxon>
        <taxon>Methanotorris</taxon>
    </lineage>
</organism>
<dbReference type="KEGG" id="mig:Metig_0885"/>
<dbReference type="OrthoDB" id="25344at2157"/>
<proteinExistence type="predicted"/>
<dbReference type="Pfam" id="PF13175">
    <property type="entry name" value="AAA_15"/>
    <property type="match status" value="1"/>
</dbReference>
<protein>
    <recommendedName>
        <fullName evidence="1">Endonuclease GajA/Old nuclease/RecF-like AAA domain-containing protein</fullName>
    </recommendedName>
</protein>
<evidence type="ECO:0000313" key="2">
    <source>
        <dbReference type="EMBL" id="AEF96428.1"/>
    </source>
</evidence>
<dbReference type="InterPro" id="IPR041685">
    <property type="entry name" value="AAA_GajA/Old/RecF-like"/>
</dbReference>
<dbReference type="InterPro" id="IPR027417">
    <property type="entry name" value="P-loop_NTPase"/>
</dbReference>
<dbReference type="Gene3D" id="3.40.50.300">
    <property type="entry name" value="P-loop containing nucleotide triphosphate hydrolases"/>
    <property type="match status" value="1"/>
</dbReference>
<reference evidence="2 3" key="1">
    <citation type="submission" date="2011-05" db="EMBL/GenBank/DDBJ databases">
        <title>Complete sequence of Methanotorris igneus Kol 5.</title>
        <authorList>
            <consortium name="US DOE Joint Genome Institute"/>
            <person name="Lucas S."/>
            <person name="Han J."/>
            <person name="Lapidus A."/>
            <person name="Cheng J.-F."/>
            <person name="Goodwin L."/>
            <person name="Pitluck S."/>
            <person name="Peters L."/>
            <person name="Mikhailova N."/>
            <person name="Chertkov O."/>
            <person name="Han C."/>
            <person name="Tapia R."/>
            <person name="Land M."/>
            <person name="Hauser L."/>
            <person name="Kyrpides N."/>
            <person name="Ivanova N."/>
            <person name="Pagani I."/>
            <person name="Sieprawska-Lupa M."/>
            <person name="Whitman W."/>
            <person name="Woyke T."/>
        </authorList>
    </citation>
    <scope>NUCLEOTIDE SEQUENCE [LARGE SCALE GENOMIC DNA]</scope>
    <source>
        <strain evidence="3">DSM 5666 / JCM 11834 / Kol 5</strain>
    </source>
</reference>
<gene>
    <name evidence="2" type="ordered locus">Metig_0885</name>
</gene>
<dbReference type="Proteomes" id="UP000009227">
    <property type="component" value="Chromosome"/>
</dbReference>
<dbReference type="STRING" id="880724.Metig_0885"/>
<dbReference type="GeneID" id="10643729"/>
<dbReference type="InterPro" id="IPR051396">
    <property type="entry name" value="Bact_Antivir_Def_Nuclease"/>
</dbReference>
<feature type="domain" description="Endonuclease GajA/Old nuclease/RecF-like AAA" evidence="1">
    <location>
        <begin position="13"/>
        <end position="401"/>
    </location>
</feature>
<dbReference type="AlphaFoldDB" id="F6BD67"/>
<evidence type="ECO:0000259" key="1">
    <source>
        <dbReference type="Pfam" id="PF13175"/>
    </source>
</evidence>
<keyword evidence="3" id="KW-1185">Reference proteome</keyword>
<dbReference type="RefSeq" id="WP_013799030.1">
    <property type="nucleotide sequence ID" value="NC_015562.1"/>
</dbReference>
<dbReference type="SUPFAM" id="SSF52540">
    <property type="entry name" value="P-loop containing nucleoside triphosphate hydrolases"/>
    <property type="match status" value="1"/>
</dbReference>